<dbReference type="InterPro" id="IPR014756">
    <property type="entry name" value="Ig_E-set"/>
</dbReference>
<evidence type="ECO:0000256" key="2">
    <source>
        <dbReference type="ARBA" id="ARBA00022729"/>
    </source>
</evidence>
<dbReference type="Pfam" id="PF02922">
    <property type="entry name" value="CBM_48"/>
    <property type="match status" value="1"/>
</dbReference>
<reference evidence="11 12" key="1">
    <citation type="submission" date="2018-06" db="EMBL/GenBank/DDBJ databases">
        <title>Isolation of heavy metals resistant Paenibacillus silvae NC2 from Gold-Copper mine in ZiJin, China.</title>
        <authorList>
            <person name="Xu J."/>
            <person name="Mazhar H.S."/>
            <person name="Rensing C."/>
        </authorList>
    </citation>
    <scope>NUCLEOTIDE SEQUENCE [LARGE SCALE GENOMIC DNA]</scope>
    <source>
        <strain evidence="11 12">NC2</strain>
    </source>
</reference>
<evidence type="ECO:0000313" key="12">
    <source>
        <dbReference type="Proteomes" id="UP000249204"/>
    </source>
</evidence>
<dbReference type="InterPro" id="IPR017853">
    <property type="entry name" value="GH"/>
</dbReference>
<dbReference type="InterPro" id="IPR013784">
    <property type="entry name" value="Carb-bd-like_fold"/>
</dbReference>
<dbReference type="EC" id="3.2.1.41" evidence="7"/>
<evidence type="ECO:0000256" key="9">
    <source>
        <dbReference type="ARBA" id="ARBA00031076"/>
    </source>
</evidence>
<dbReference type="InterPro" id="IPR013780">
    <property type="entry name" value="Glyco_hydro_b"/>
</dbReference>
<dbReference type="Gene3D" id="3.20.20.80">
    <property type="entry name" value="Glycosidases"/>
    <property type="match status" value="1"/>
</dbReference>
<dbReference type="InterPro" id="IPR049117">
    <property type="entry name" value="pulA_all-beta"/>
</dbReference>
<organism evidence="11 12">
    <name type="scientific">Paenibacillus silvae</name>
    <dbReference type="NCBI Taxonomy" id="1325358"/>
    <lineage>
        <taxon>Bacteria</taxon>
        <taxon>Bacillati</taxon>
        <taxon>Bacillota</taxon>
        <taxon>Bacilli</taxon>
        <taxon>Bacillales</taxon>
        <taxon>Paenibacillaceae</taxon>
        <taxon>Paenibacillus</taxon>
    </lineage>
</organism>
<dbReference type="SMR" id="A0A2W6NIV3"/>
<evidence type="ECO:0000313" key="11">
    <source>
        <dbReference type="EMBL" id="PZT55852.1"/>
    </source>
</evidence>
<gene>
    <name evidence="11" type="primary">pulA</name>
    <name evidence="11" type="ORF">DN757_09995</name>
</gene>
<dbReference type="InterPro" id="IPR008964">
    <property type="entry name" value="Invasin/intimin_cell_adhesion"/>
</dbReference>
<comment type="caution">
    <text evidence="11">The sequence shown here is derived from an EMBL/GenBank/DDBJ whole genome shotgun (WGS) entry which is preliminary data.</text>
</comment>
<comment type="similarity">
    <text evidence="1">Belongs to the glycosyl hydrolase 13 family.</text>
</comment>
<dbReference type="Proteomes" id="UP000249204">
    <property type="component" value="Unassembled WGS sequence"/>
</dbReference>
<dbReference type="Gene3D" id="2.60.40.1180">
    <property type="entry name" value="Golgi alpha-mannosidase II"/>
    <property type="match status" value="1"/>
</dbReference>
<evidence type="ECO:0000256" key="8">
    <source>
        <dbReference type="ARBA" id="ARBA00029618"/>
    </source>
</evidence>
<evidence type="ECO:0000256" key="4">
    <source>
        <dbReference type="ARBA" id="ARBA00022837"/>
    </source>
</evidence>
<dbReference type="SUPFAM" id="SSF49373">
    <property type="entry name" value="Invasin/intimin cell-adhesion fragments"/>
    <property type="match status" value="2"/>
</dbReference>
<evidence type="ECO:0000256" key="1">
    <source>
        <dbReference type="ARBA" id="ARBA00008061"/>
    </source>
</evidence>
<dbReference type="AlphaFoldDB" id="A0A2W6NIV3"/>
<protein>
    <recommendedName>
        <fullName evidence="7">pullulanase</fullName>
        <ecNumber evidence="7">3.2.1.41</ecNumber>
    </recommendedName>
    <alternativeName>
        <fullName evidence="8">Alpha-dextrin endo-1,6-alpha-glucosidase</fullName>
    </alternativeName>
    <alternativeName>
        <fullName evidence="9">Pullulan 6-glucanohydrolase</fullName>
    </alternativeName>
</protein>
<accession>A0A2W6NIV3</accession>
<dbReference type="CDD" id="cd02860">
    <property type="entry name" value="E_set_Pullulanase"/>
    <property type="match status" value="1"/>
</dbReference>
<dbReference type="SUPFAM" id="SSF49452">
    <property type="entry name" value="Starch-binding domain-like"/>
    <property type="match status" value="1"/>
</dbReference>
<dbReference type="NCBIfam" id="TIGR02104">
    <property type="entry name" value="pulA_typeI"/>
    <property type="match status" value="1"/>
</dbReference>
<dbReference type="GO" id="GO:0005975">
    <property type="term" value="P:carbohydrate metabolic process"/>
    <property type="evidence" value="ECO:0007669"/>
    <property type="project" value="InterPro"/>
</dbReference>
<evidence type="ECO:0000259" key="10">
    <source>
        <dbReference type="SMART" id="SM00642"/>
    </source>
</evidence>
<dbReference type="InterPro" id="IPR005323">
    <property type="entry name" value="CBM41_pullulanase"/>
</dbReference>
<dbReference type="PANTHER" id="PTHR43002">
    <property type="entry name" value="GLYCOGEN DEBRANCHING ENZYME"/>
    <property type="match status" value="1"/>
</dbReference>
<dbReference type="GO" id="GO:0030246">
    <property type="term" value="F:carbohydrate binding"/>
    <property type="evidence" value="ECO:0007669"/>
    <property type="project" value="InterPro"/>
</dbReference>
<feature type="domain" description="Glycosyl hydrolase family 13 catalytic" evidence="10">
    <location>
        <begin position="144"/>
        <end position="576"/>
    </location>
</feature>
<dbReference type="Gene3D" id="2.60.40.1080">
    <property type="match status" value="2"/>
</dbReference>
<dbReference type="Gene3D" id="2.60.40.1110">
    <property type="match status" value="1"/>
</dbReference>
<dbReference type="Gene3D" id="2.60.40.10">
    <property type="entry name" value="Immunoglobulins"/>
    <property type="match status" value="1"/>
</dbReference>
<evidence type="ECO:0000256" key="5">
    <source>
        <dbReference type="ARBA" id="ARBA00023295"/>
    </source>
</evidence>
<dbReference type="Pfam" id="PF00128">
    <property type="entry name" value="Alpha-amylase"/>
    <property type="match status" value="1"/>
</dbReference>
<evidence type="ECO:0000256" key="7">
    <source>
        <dbReference type="ARBA" id="ARBA00024062"/>
    </source>
</evidence>
<dbReference type="Pfam" id="PF02368">
    <property type="entry name" value="Big_2"/>
    <property type="match status" value="1"/>
</dbReference>
<proteinExistence type="inferred from homology"/>
<dbReference type="SMART" id="SM00642">
    <property type="entry name" value="Aamy"/>
    <property type="match status" value="1"/>
</dbReference>
<dbReference type="RefSeq" id="WP_111270168.1">
    <property type="nucleotide sequence ID" value="NZ_QKWW01000025.1"/>
</dbReference>
<keyword evidence="3 11" id="KW-0378">Hydrolase</keyword>
<dbReference type="CDD" id="cd11341">
    <property type="entry name" value="AmyAc_Pullulanase_LD-like"/>
    <property type="match status" value="1"/>
</dbReference>
<dbReference type="Pfam" id="PF21653">
    <property type="entry name" value="pulA_all-beta"/>
    <property type="match status" value="1"/>
</dbReference>
<name>A0A2W6NIV3_9BACL</name>
<evidence type="ECO:0000256" key="6">
    <source>
        <dbReference type="ARBA" id="ARBA00023965"/>
    </source>
</evidence>
<dbReference type="Pfam" id="PF03714">
    <property type="entry name" value="PUD"/>
    <property type="match status" value="1"/>
</dbReference>
<dbReference type="CDD" id="cd10315">
    <property type="entry name" value="CBM41_pullulanase"/>
    <property type="match status" value="1"/>
</dbReference>
<dbReference type="InterPro" id="IPR004193">
    <property type="entry name" value="Glyco_hydro_13_N"/>
</dbReference>
<keyword evidence="5 11" id="KW-0326">Glycosidase</keyword>
<dbReference type="InterPro" id="IPR011840">
    <property type="entry name" value="PulA_typeI"/>
</dbReference>
<dbReference type="InterPro" id="IPR003343">
    <property type="entry name" value="Big_2"/>
</dbReference>
<dbReference type="SUPFAM" id="SSF51445">
    <property type="entry name" value="(Trans)glycosidases"/>
    <property type="match status" value="1"/>
</dbReference>
<dbReference type="SUPFAM" id="SSF81296">
    <property type="entry name" value="E set domains"/>
    <property type="match status" value="1"/>
</dbReference>
<dbReference type="EMBL" id="QKWW01000025">
    <property type="protein sequence ID" value="PZT55852.1"/>
    <property type="molecule type" value="Genomic_DNA"/>
</dbReference>
<dbReference type="InterPro" id="IPR013783">
    <property type="entry name" value="Ig-like_fold"/>
</dbReference>
<dbReference type="GO" id="GO:0051060">
    <property type="term" value="F:pullulanase activity"/>
    <property type="evidence" value="ECO:0007669"/>
    <property type="project" value="UniProtKB-EC"/>
</dbReference>
<evidence type="ECO:0000256" key="3">
    <source>
        <dbReference type="ARBA" id="ARBA00022801"/>
    </source>
</evidence>
<dbReference type="InterPro" id="IPR006047">
    <property type="entry name" value="GH13_cat_dom"/>
</dbReference>
<keyword evidence="4" id="KW-0106">Calcium</keyword>
<comment type="catalytic activity">
    <reaction evidence="6">
        <text>Hydrolysis of (1-&gt;6)-alpha-D-glucosidic linkages in pullulan, amylopectin and glycogen, and in the alpha- and beta-limit dextrins of amylopectin and glycogen.</text>
        <dbReference type="EC" id="3.2.1.41"/>
    </reaction>
</comment>
<keyword evidence="2" id="KW-0732">Signal</keyword>
<sequence>MPEWTSFRYEGSDLGLTYTCAASTFKLWAPTAQLVHILIFENEGEYNELGIVTAHDDGRAYEMVRDAAGIWQVTLAGDWAGYFYMYRIVHDNQREHIVADPYSKAVTANGQRTAIINWSDTHPEGWDEDVKPAFVHPVDAIIYELHVRDFSSDPYAELPYKGKYLAFTATGLTDQAGNRIGIDHLTELGVTHVHLLPVADYQTVNELATANPDINVKAPYNWGYDPQHYNVPEGSYATDPRDPAVRIREFKTMIQSMHRQGLRVVLDVVYNHTYSVEKGPFERIVPGYFYRHYEDGTLSNGSGVGNELATERPMVRKYILDSLRYWAEEYHIDGFRFDLMALIDQDTMIELTRELREMMHDPAFLIYGEPWTGGASPLTRQTLKGTQRGQGFAVFNDHFRSAIKGDSDGSVRGFVTGAEGQEHAIMQGAAGALDDFASSPAETVNYVTAHDNLNLWDKMATCLDLRHDLGFPVWKDGQPVGGGSAESAVKAADAYRYVHEAHLMENEMVRRSLLASGILLTSQGIPFLHAGDEILRSKAGDHNSYRSGDAVNRITWANKERFRPVFDYYRGLIHLRRTHPAFRMTEAEQVRRHLRVIRTDGNVVAYMLEQGANGDSWHQIMIIYNGCDEAQTIHLHEGEWKVVVNHHKAGTDVLETVTGEVQVERWSLMVLYDQEHAVGAEPAALEIGIPRRVFAPQEVTQLRAVVRDSTGNVLENMHVLWSSSDPEIVHMDNDGTMHTKTRGTATITAVCGPITASCMVQVEARFADRIEIVGESVLYTTRISRFRALVLDQYGQPLTDAHIRWSSSHSDIAAVSHAGLVRGVTAGTSHIIAEAGNVRAVYNVTVHRHLSRVITIRYERDDRCYEGWDVWVWGTGIQDGAFRLERAGSGAEARFRVAPGLHHLGFIIRLNEWEAKDTCGDRYVDIAPEDGDVQINVQSGLDEMHIIRESRDNDDLNSA</sequence>